<dbReference type="GO" id="GO:0005524">
    <property type="term" value="F:ATP binding"/>
    <property type="evidence" value="ECO:0007669"/>
    <property type="project" value="UniProtKB-UniRule"/>
</dbReference>
<evidence type="ECO:0000256" key="8">
    <source>
        <dbReference type="ARBA" id="ARBA00023277"/>
    </source>
</evidence>
<accession>A0A7W3JJ75</accession>
<keyword evidence="5 9" id="KW-0067">ATP-binding</keyword>
<dbReference type="EMBL" id="JACGWW010000002">
    <property type="protein sequence ID" value="MBA8813766.1"/>
    <property type="molecule type" value="Genomic_DNA"/>
</dbReference>
<comment type="pathway">
    <text evidence="9">Carbohydrate metabolism; D-ribose degradation; D-ribose 5-phosphate from beta-D-ribopyranose: step 2/2.</text>
</comment>
<comment type="function">
    <text evidence="9">Catalyzes the phosphorylation of ribose at O-5 in a reaction requiring ATP and magnesium. The resulting D-ribose-5-phosphate can then be used either for sythesis of nucleotides, histidine, and tryptophan, or as a component of the pentose phosphate pathway.</text>
</comment>
<dbReference type="Proteomes" id="UP000321154">
    <property type="component" value="Unassembled WGS sequence"/>
</dbReference>
<dbReference type="RefSeq" id="WP_146856658.1">
    <property type="nucleotide sequence ID" value="NZ_BAAAHR010000003.1"/>
</dbReference>
<keyword evidence="4 9" id="KW-0418">Kinase</keyword>
<dbReference type="Pfam" id="PF00294">
    <property type="entry name" value="PfkB"/>
    <property type="match status" value="1"/>
</dbReference>
<feature type="binding site" evidence="9">
    <location>
        <begin position="13"/>
        <end position="15"/>
    </location>
    <ligand>
        <name>substrate</name>
    </ligand>
</feature>
<dbReference type="CDD" id="cd01174">
    <property type="entry name" value="ribokinase"/>
    <property type="match status" value="1"/>
</dbReference>
<evidence type="ECO:0000256" key="7">
    <source>
        <dbReference type="ARBA" id="ARBA00022958"/>
    </source>
</evidence>
<dbReference type="SUPFAM" id="SSF53613">
    <property type="entry name" value="Ribokinase-like"/>
    <property type="match status" value="1"/>
</dbReference>
<dbReference type="InterPro" id="IPR002139">
    <property type="entry name" value="Ribo/fructo_kinase"/>
</dbReference>
<keyword evidence="9" id="KW-0963">Cytoplasm</keyword>
<comment type="caution">
    <text evidence="9">Lacks conserved residue(s) required for the propagation of feature annotation.</text>
</comment>
<dbReference type="InterPro" id="IPR029056">
    <property type="entry name" value="Ribokinase-like"/>
</dbReference>
<dbReference type="PRINTS" id="PR00990">
    <property type="entry name" value="RIBOKINASE"/>
</dbReference>
<dbReference type="PANTHER" id="PTHR10584:SF166">
    <property type="entry name" value="RIBOKINASE"/>
    <property type="match status" value="1"/>
</dbReference>
<dbReference type="GO" id="GO:0019303">
    <property type="term" value="P:D-ribose catabolic process"/>
    <property type="evidence" value="ECO:0007669"/>
    <property type="project" value="UniProtKB-UniRule"/>
</dbReference>
<feature type="binding site" evidence="9">
    <location>
        <position position="186"/>
    </location>
    <ligand>
        <name>ATP</name>
        <dbReference type="ChEBI" id="CHEBI:30616"/>
    </ligand>
</feature>
<feature type="binding site" evidence="9">
    <location>
        <position position="302"/>
    </location>
    <ligand>
        <name>K(+)</name>
        <dbReference type="ChEBI" id="CHEBI:29103"/>
    </ligand>
</feature>
<keyword evidence="13" id="KW-1185">Reference proteome</keyword>
<evidence type="ECO:0000256" key="9">
    <source>
        <dbReference type="HAMAP-Rule" id="MF_01987"/>
    </source>
</evidence>
<dbReference type="AlphaFoldDB" id="A0A7W3JJ75"/>
<comment type="caution">
    <text evidence="12">The sequence shown here is derived from an EMBL/GenBank/DDBJ whole genome shotgun (WGS) entry which is preliminary data.</text>
</comment>
<name>A0A7W3JJ75_9MICO</name>
<keyword evidence="7 9" id="KW-0630">Potassium</keyword>
<feature type="binding site" evidence="9">
    <location>
        <position position="261"/>
    </location>
    <ligand>
        <name>K(+)</name>
        <dbReference type="ChEBI" id="CHEBI:29103"/>
    </ligand>
</feature>
<dbReference type="Gene3D" id="3.40.1190.20">
    <property type="match status" value="1"/>
</dbReference>
<organism evidence="12 14">
    <name type="scientific">Frigoribacterium faeni</name>
    <dbReference type="NCBI Taxonomy" id="145483"/>
    <lineage>
        <taxon>Bacteria</taxon>
        <taxon>Bacillati</taxon>
        <taxon>Actinomycetota</taxon>
        <taxon>Actinomycetes</taxon>
        <taxon>Micrococcales</taxon>
        <taxon>Microbacteriaceae</taxon>
        <taxon>Frigoribacterium</taxon>
    </lineage>
</organism>
<comment type="subcellular location">
    <subcellularLocation>
        <location evidence="9">Cytoplasm</location>
    </subcellularLocation>
</comment>
<dbReference type="GO" id="GO:0004747">
    <property type="term" value="F:ribokinase activity"/>
    <property type="evidence" value="ECO:0007669"/>
    <property type="project" value="UniProtKB-UniRule"/>
</dbReference>
<keyword evidence="6 9" id="KW-0460">Magnesium</keyword>
<dbReference type="HAMAP" id="MF_01987">
    <property type="entry name" value="Ribokinase"/>
    <property type="match status" value="1"/>
</dbReference>
<dbReference type="InterPro" id="IPR011611">
    <property type="entry name" value="PfkB_dom"/>
</dbReference>
<evidence type="ECO:0000259" key="10">
    <source>
        <dbReference type="Pfam" id="PF00294"/>
    </source>
</evidence>
<reference evidence="12 14" key="2">
    <citation type="submission" date="2020-07" db="EMBL/GenBank/DDBJ databases">
        <title>Sequencing the genomes of 1000 actinobacteria strains.</title>
        <authorList>
            <person name="Klenk H.-P."/>
        </authorList>
    </citation>
    <scope>NUCLEOTIDE SEQUENCE [LARGE SCALE GENOMIC DNA]</scope>
    <source>
        <strain evidence="12 14">DSM 10309</strain>
    </source>
</reference>
<dbReference type="InterPro" id="IPR011877">
    <property type="entry name" value="Ribokinase"/>
</dbReference>
<dbReference type="PANTHER" id="PTHR10584">
    <property type="entry name" value="SUGAR KINASE"/>
    <property type="match status" value="1"/>
</dbReference>
<evidence type="ECO:0000256" key="4">
    <source>
        <dbReference type="ARBA" id="ARBA00022777"/>
    </source>
</evidence>
<keyword evidence="8 9" id="KW-0119">Carbohydrate metabolism</keyword>
<proteinExistence type="inferred from homology"/>
<evidence type="ECO:0000256" key="5">
    <source>
        <dbReference type="ARBA" id="ARBA00022840"/>
    </source>
</evidence>
<comment type="cofactor">
    <cofactor evidence="9">
        <name>Mg(2+)</name>
        <dbReference type="ChEBI" id="CHEBI:18420"/>
    </cofactor>
    <text evidence="9">Requires a divalent cation, most likely magnesium in vivo, as an electrophilic catalyst to aid phosphoryl group transfer. It is the chelate of the metal and the nucleotide that is the actual substrate.</text>
</comment>
<comment type="similarity">
    <text evidence="9">Belongs to the carbohydrate kinase PfkB family. Ribokinase subfamily.</text>
</comment>
<dbReference type="Proteomes" id="UP000522688">
    <property type="component" value="Unassembled WGS sequence"/>
</dbReference>
<feature type="binding site" evidence="9">
    <location>
        <begin position="266"/>
        <end position="267"/>
    </location>
    <ligand>
        <name>ATP</name>
        <dbReference type="ChEBI" id="CHEBI:30616"/>
    </ligand>
</feature>
<evidence type="ECO:0000256" key="6">
    <source>
        <dbReference type="ARBA" id="ARBA00022842"/>
    </source>
</evidence>
<comment type="subunit">
    <text evidence="9">Homodimer.</text>
</comment>
<feature type="binding site" evidence="9">
    <location>
        <position position="142"/>
    </location>
    <ligand>
        <name>substrate</name>
    </ligand>
</feature>
<protein>
    <recommendedName>
        <fullName evidence="9">Ribokinase</fullName>
        <shortName evidence="9">RK</shortName>
        <ecNumber evidence="9">2.7.1.15</ecNumber>
    </recommendedName>
</protein>
<dbReference type="GO" id="GO:0046872">
    <property type="term" value="F:metal ion binding"/>
    <property type="evidence" value="ECO:0007669"/>
    <property type="project" value="UniProtKB-KW"/>
</dbReference>
<feature type="binding site" evidence="9">
    <location>
        <position position="297"/>
    </location>
    <ligand>
        <name>K(+)</name>
        <dbReference type="ChEBI" id="CHEBI:29103"/>
    </ligand>
</feature>
<feature type="binding site" evidence="9">
    <location>
        <position position="263"/>
    </location>
    <ligand>
        <name>K(+)</name>
        <dbReference type="ChEBI" id="CHEBI:29103"/>
    </ligand>
</feature>
<feature type="binding site" evidence="9">
    <location>
        <begin position="41"/>
        <end position="45"/>
    </location>
    <ligand>
        <name>substrate</name>
    </ligand>
</feature>
<dbReference type="OrthoDB" id="9775849at2"/>
<dbReference type="EC" id="2.7.1.15" evidence="9"/>
<feature type="binding site" evidence="9">
    <location>
        <begin position="235"/>
        <end position="240"/>
    </location>
    <ligand>
        <name>ATP</name>
        <dbReference type="ChEBI" id="CHEBI:30616"/>
    </ligand>
</feature>
<evidence type="ECO:0000256" key="2">
    <source>
        <dbReference type="ARBA" id="ARBA00022723"/>
    </source>
</evidence>
<keyword evidence="3 9" id="KW-0547">Nucleotide-binding</keyword>
<keyword evidence="2 9" id="KW-0479">Metal-binding</keyword>
<feature type="binding site" evidence="9">
    <location>
        <position position="306"/>
    </location>
    <ligand>
        <name>K(+)</name>
        <dbReference type="ChEBI" id="CHEBI:29103"/>
    </ligand>
</feature>
<evidence type="ECO:0000256" key="3">
    <source>
        <dbReference type="ARBA" id="ARBA00022741"/>
    </source>
</evidence>
<evidence type="ECO:0000256" key="1">
    <source>
        <dbReference type="ARBA" id="ARBA00022679"/>
    </source>
</evidence>
<reference evidence="11 13" key="1">
    <citation type="submission" date="2019-07" db="EMBL/GenBank/DDBJ databases">
        <title>Whole genome shotgun sequence of Frigoribacterium faeni NBRC 103066.</title>
        <authorList>
            <person name="Hosoyama A."/>
            <person name="Uohara A."/>
            <person name="Ohji S."/>
            <person name="Ichikawa N."/>
        </authorList>
    </citation>
    <scope>NUCLEOTIDE SEQUENCE [LARGE SCALE GENOMIC DNA]</scope>
    <source>
        <strain evidence="11 13">NBRC 103066</strain>
    </source>
</reference>
<sequence length="317" mass="31669">MAPHTVHVVGSVNDDLRLTVVTHAAPGETITATSALRELGGKGANQAVAASRAGATVRFVGAVGTDPAGDELVAALAAEGIDTSGVARVDHELTGRAIVSVDSSGENLITVVPGANGAIDVDAVRASLQTVERGDIVVLQLEVPFAVNAAAARAGRDRGALVVLNSAPSDPRVLSLVDDLDLLVVNASELADLLAAEGAGDDVPDATDAGTDAPADVRAAAAALADRLGVRLLCTFGADGSTLVGEGTPIEQEAHRVEAVDTTAAGDTFIGYVAASLADDETWADALAIATRASAVAVGREGAARSVPTRAEVDALV</sequence>
<feature type="domain" description="Carbohydrate kinase PfkB" evidence="10">
    <location>
        <begin position="6"/>
        <end position="310"/>
    </location>
</feature>
<comment type="catalytic activity">
    <reaction evidence="9">
        <text>D-ribose + ATP = D-ribose 5-phosphate + ADP + H(+)</text>
        <dbReference type="Rhea" id="RHEA:13697"/>
        <dbReference type="ChEBI" id="CHEBI:15378"/>
        <dbReference type="ChEBI" id="CHEBI:30616"/>
        <dbReference type="ChEBI" id="CHEBI:47013"/>
        <dbReference type="ChEBI" id="CHEBI:78346"/>
        <dbReference type="ChEBI" id="CHEBI:456216"/>
        <dbReference type="EC" id="2.7.1.15"/>
    </reaction>
</comment>
<gene>
    <name evidence="9 11" type="primary">rbsK</name>
    <name evidence="12" type="ORF">FB463_002015</name>
    <name evidence="11" type="ORF">FFA01_26400</name>
</gene>
<feature type="binding site" evidence="9">
    <location>
        <position position="300"/>
    </location>
    <ligand>
        <name>K(+)</name>
        <dbReference type="ChEBI" id="CHEBI:29103"/>
    </ligand>
</feature>
<evidence type="ECO:0000313" key="11">
    <source>
        <dbReference type="EMBL" id="GEK84331.1"/>
    </source>
</evidence>
<comment type="activity regulation">
    <text evidence="9">Activated by a monovalent cation that binds near, but not in, the active site. The most likely occupant of the site in vivo is potassium. Ion binding induces a conformational change that may alter substrate affinity.</text>
</comment>
<keyword evidence="1 9" id="KW-0808">Transferase</keyword>
<dbReference type="EMBL" id="BJUV01000033">
    <property type="protein sequence ID" value="GEK84331.1"/>
    <property type="molecule type" value="Genomic_DNA"/>
</dbReference>
<evidence type="ECO:0000313" key="13">
    <source>
        <dbReference type="Proteomes" id="UP000321154"/>
    </source>
</evidence>
<feature type="binding site" evidence="9">
    <location>
        <position position="267"/>
    </location>
    <ligand>
        <name>substrate</name>
    </ligand>
</feature>
<dbReference type="GO" id="GO:0005829">
    <property type="term" value="C:cytosol"/>
    <property type="evidence" value="ECO:0007669"/>
    <property type="project" value="TreeGrafter"/>
</dbReference>
<evidence type="ECO:0000313" key="12">
    <source>
        <dbReference type="EMBL" id="MBA8813766.1"/>
    </source>
</evidence>
<dbReference type="UniPathway" id="UPA00916">
    <property type="reaction ID" value="UER00889"/>
</dbReference>
<evidence type="ECO:0000313" key="14">
    <source>
        <dbReference type="Proteomes" id="UP000522688"/>
    </source>
</evidence>
<feature type="active site" description="Proton acceptor" evidence="9">
    <location>
        <position position="267"/>
    </location>
</feature>